<evidence type="ECO:0000259" key="3">
    <source>
        <dbReference type="Pfam" id="PF00557"/>
    </source>
</evidence>
<evidence type="ECO:0000313" key="5">
    <source>
        <dbReference type="EMBL" id="MPL95238.1"/>
    </source>
</evidence>
<evidence type="ECO:0000256" key="2">
    <source>
        <dbReference type="ARBA" id="ARBA00022801"/>
    </source>
</evidence>
<dbReference type="EC" id="3.4.11.-" evidence="5"/>
<name>A0A644VV34_9ZZZZ</name>
<organism evidence="5">
    <name type="scientific">bioreactor metagenome</name>
    <dbReference type="NCBI Taxonomy" id="1076179"/>
    <lineage>
        <taxon>unclassified sequences</taxon>
        <taxon>metagenomes</taxon>
        <taxon>ecological metagenomes</taxon>
    </lineage>
</organism>
<dbReference type="SUPFAM" id="SSF53092">
    <property type="entry name" value="Creatinase/prolidase N-terminal domain"/>
    <property type="match status" value="1"/>
</dbReference>
<protein>
    <submittedName>
        <fullName evidence="5">Aminopeptidase YpdF</fullName>
        <ecNumber evidence="5">3.4.11.-</ecNumber>
    </submittedName>
</protein>
<dbReference type="Gene3D" id="3.90.230.10">
    <property type="entry name" value="Creatinase/methionine aminopeptidase superfamily"/>
    <property type="match status" value="1"/>
</dbReference>
<comment type="caution">
    <text evidence="5">The sequence shown here is derived from an EMBL/GenBank/DDBJ whole genome shotgun (WGS) entry which is preliminary data.</text>
</comment>
<dbReference type="InterPro" id="IPR000587">
    <property type="entry name" value="Creatinase_N"/>
</dbReference>
<dbReference type="InterPro" id="IPR050659">
    <property type="entry name" value="Peptidase_M24B"/>
</dbReference>
<keyword evidence="2 5" id="KW-0378">Hydrolase</keyword>
<dbReference type="PROSITE" id="PS00491">
    <property type="entry name" value="PROLINE_PEPTIDASE"/>
    <property type="match status" value="1"/>
</dbReference>
<dbReference type="GO" id="GO:0004177">
    <property type="term" value="F:aminopeptidase activity"/>
    <property type="evidence" value="ECO:0007669"/>
    <property type="project" value="UniProtKB-KW"/>
</dbReference>
<dbReference type="InterPro" id="IPR036005">
    <property type="entry name" value="Creatinase/aminopeptidase-like"/>
</dbReference>
<dbReference type="InterPro" id="IPR029149">
    <property type="entry name" value="Creatin/AminoP/Spt16_N"/>
</dbReference>
<dbReference type="InterPro" id="IPR000994">
    <property type="entry name" value="Pept_M24"/>
</dbReference>
<keyword evidence="1" id="KW-0479">Metal-binding</keyword>
<dbReference type="PANTHER" id="PTHR46112">
    <property type="entry name" value="AMINOPEPTIDASE"/>
    <property type="match status" value="1"/>
</dbReference>
<dbReference type="Pfam" id="PF01321">
    <property type="entry name" value="Creatinase_N"/>
    <property type="match status" value="1"/>
</dbReference>
<keyword evidence="5" id="KW-0645">Protease</keyword>
<keyword evidence="5" id="KW-0031">Aminopeptidase</keyword>
<dbReference type="InterPro" id="IPR001131">
    <property type="entry name" value="Peptidase_M24B_aminopep-P_CS"/>
</dbReference>
<evidence type="ECO:0000256" key="1">
    <source>
        <dbReference type="ARBA" id="ARBA00022723"/>
    </source>
</evidence>
<gene>
    <name evidence="5" type="primary">ypdF_3</name>
    <name evidence="5" type="ORF">SDC9_41408</name>
</gene>
<dbReference type="Pfam" id="PF00557">
    <property type="entry name" value="Peptidase_M24"/>
    <property type="match status" value="1"/>
</dbReference>
<feature type="domain" description="Peptidase M24" evidence="3">
    <location>
        <begin position="136"/>
        <end position="339"/>
    </location>
</feature>
<accession>A0A644VV34</accession>
<proteinExistence type="predicted"/>
<evidence type="ECO:0000259" key="4">
    <source>
        <dbReference type="Pfam" id="PF01321"/>
    </source>
</evidence>
<dbReference type="CDD" id="cd01092">
    <property type="entry name" value="APP-like"/>
    <property type="match status" value="1"/>
</dbReference>
<reference evidence="5" key="1">
    <citation type="submission" date="2019-08" db="EMBL/GenBank/DDBJ databases">
        <authorList>
            <person name="Kucharzyk K."/>
            <person name="Murdoch R.W."/>
            <person name="Higgins S."/>
            <person name="Loffler F."/>
        </authorList>
    </citation>
    <scope>NUCLEOTIDE SEQUENCE</scope>
</reference>
<dbReference type="SUPFAM" id="SSF55920">
    <property type="entry name" value="Creatinase/aminopeptidase"/>
    <property type="match status" value="1"/>
</dbReference>
<dbReference type="AlphaFoldDB" id="A0A644VV34"/>
<dbReference type="Gene3D" id="3.40.350.10">
    <property type="entry name" value="Creatinase/prolidase N-terminal domain"/>
    <property type="match status" value="1"/>
</dbReference>
<dbReference type="InterPro" id="IPR001714">
    <property type="entry name" value="Pept_M24_MAP"/>
</dbReference>
<dbReference type="PRINTS" id="PR00599">
    <property type="entry name" value="MAPEPTIDASE"/>
</dbReference>
<sequence length="356" mass="38771">MGGDGYLTPIERLIVLLRDENLKGIFIKGAVSIRYFTGFTGGDSLLYVDSNHKIIITDSRYILQAKNEAPDCEIVEHNGMWLEAGKLQLSGKIALDGDCFSYSEQCALAAALPNVTWENFDIVALRSVKTTLELEFITQAVALSDKAFAQLIPYVKEGMSELALAAQLEFNMRKLGSEEVAFSTIVASGVRSALPHGMPTEKKVAKGDFITFDFGATYKGYRSDITRTLVMGEAAAWQREVYDIVLQANLLGENSVKAGITGFEVDAKVRKFIADNGYGAYFGHGLGHGVGMDIHEQPVLSRRDTKTILPVNAVVTIEPGIYIPGKGGVRIEDTVVVTQDGCHILTATPKQLLEIS</sequence>
<dbReference type="EMBL" id="VSSQ01000459">
    <property type="protein sequence ID" value="MPL95238.1"/>
    <property type="molecule type" value="Genomic_DNA"/>
</dbReference>
<dbReference type="GO" id="GO:0046872">
    <property type="term" value="F:metal ion binding"/>
    <property type="evidence" value="ECO:0007669"/>
    <property type="project" value="UniProtKB-KW"/>
</dbReference>
<dbReference type="PANTHER" id="PTHR46112:SF3">
    <property type="entry name" value="AMINOPEPTIDASE YPDF"/>
    <property type="match status" value="1"/>
</dbReference>
<feature type="domain" description="Creatinase N-terminal" evidence="4">
    <location>
        <begin position="10"/>
        <end position="122"/>
    </location>
</feature>